<organism evidence="2 3">
    <name type="scientific">Eragrostis curvula</name>
    <name type="common">weeping love grass</name>
    <dbReference type="NCBI Taxonomy" id="38414"/>
    <lineage>
        <taxon>Eukaryota</taxon>
        <taxon>Viridiplantae</taxon>
        <taxon>Streptophyta</taxon>
        <taxon>Embryophyta</taxon>
        <taxon>Tracheophyta</taxon>
        <taxon>Spermatophyta</taxon>
        <taxon>Magnoliopsida</taxon>
        <taxon>Liliopsida</taxon>
        <taxon>Poales</taxon>
        <taxon>Poaceae</taxon>
        <taxon>PACMAD clade</taxon>
        <taxon>Chloridoideae</taxon>
        <taxon>Eragrostideae</taxon>
        <taxon>Eragrostidinae</taxon>
        <taxon>Eragrostis</taxon>
    </lineage>
</organism>
<dbReference type="Gramene" id="TVU34226">
    <property type="protein sequence ID" value="TVU34226"/>
    <property type="gene ID" value="EJB05_16057"/>
</dbReference>
<dbReference type="EMBL" id="RWGY01000009">
    <property type="protein sequence ID" value="TVU34226.1"/>
    <property type="molecule type" value="Genomic_DNA"/>
</dbReference>
<dbReference type="Proteomes" id="UP000324897">
    <property type="component" value="Unassembled WGS sequence"/>
</dbReference>
<comment type="caution">
    <text evidence="2">The sequence shown here is derived from an EMBL/GenBank/DDBJ whole genome shotgun (WGS) entry which is preliminary data.</text>
</comment>
<evidence type="ECO:0000313" key="3">
    <source>
        <dbReference type="Proteomes" id="UP000324897"/>
    </source>
</evidence>
<protein>
    <submittedName>
        <fullName evidence="2">Uncharacterized protein</fullName>
    </submittedName>
</protein>
<evidence type="ECO:0000256" key="1">
    <source>
        <dbReference type="SAM" id="MobiDB-lite"/>
    </source>
</evidence>
<keyword evidence="3" id="KW-1185">Reference proteome</keyword>
<feature type="region of interest" description="Disordered" evidence="1">
    <location>
        <begin position="1"/>
        <end position="21"/>
    </location>
</feature>
<accession>A0A5J9VE14</accession>
<dbReference type="AlphaFoldDB" id="A0A5J9VE14"/>
<gene>
    <name evidence="2" type="ORF">EJB05_16057</name>
</gene>
<reference evidence="2 3" key="1">
    <citation type="journal article" date="2019" name="Sci. Rep.">
        <title>A high-quality genome of Eragrostis curvula grass provides insights into Poaceae evolution and supports new strategies to enhance forage quality.</title>
        <authorList>
            <person name="Carballo J."/>
            <person name="Santos B.A.C.M."/>
            <person name="Zappacosta D."/>
            <person name="Garbus I."/>
            <person name="Selva J.P."/>
            <person name="Gallo C.A."/>
            <person name="Diaz A."/>
            <person name="Albertini E."/>
            <person name="Caccamo M."/>
            <person name="Echenique V."/>
        </authorList>
    </citation>
    <scope>NUCLEOTIDE SEQUENCE [LARGE SCALE GENOMIC DNA]</scope>
    <source>
        <strain evidence="3">cv. Victoria</strain>
        <tissue evidence="2">Leaf</tissue>
    </source>
</reference>
<evidence type="ECO:0000313" key="2">
    <source>
        <dbReference type="EMBL" id="TVU34226.1"/>
    </source>
</evidence>
<sequence length="73" mass="7813">MLLRDDRAPKRQLTKAVQMEETSDGTFFKSTVADQVRGRGAHDAGTDGGSGNIAPNFFIHLSYGNCDLNALGA</sequence>
<proteinExistence type="predicted"/>
<name>A0A5J9VE14_9POAL</name>